<name>W8W221_9VIRU</name>
<dbReference type="RefSeq" id="YP_009010586.1">
    <property type="nucleotide sequence ID" value="NC_023613.1"/>
</dbReference>
<gene>
    <name evidence="1" type="primary">053R</name>
    <name evidence="1" type="ORF">IIV25_053R</name>
</gene>
<dbReference type="KEGG" id="vg:18501425"/>
<dbReference type="Gene3D" id="1.10.101.10">
    <property type="entry name" value="PGBD-like superfamily/PGBD"/>
    <property type="match status" value="1"/>
</dbReference>
<proteinExistence type="predicted"/>
<dbReference type="EMBL" id="HF920635">
    <property type="protein sequence ID" value="CCV02071.1"/>
    <property type="molecule type" value="Genomic_DNA"/>
</dbReference>
<protein>
    <submittedName>
        <fullName evidence="1">Uncharacterized protein</fullName>
    </submittedName>
</protein>
<evidence type="ECO:0000313" key="1">
    <source>
        <dbReference type="EMBL" id="CCV02071.1"/>
    </source>
</evidence>
<dbReference type="OrthoDB" id="36125at10239"/>
<organism evidence="1 2">
    <name type="scientific">Invertebrate iridovirus 25</name>
    <dbReference type="NCBI Taxonomy" id="1301280"/>
    <lineage>
        <taxon>Viruses</taxon>
        <taxon>Varidnaviria</taxon>
        <taxon>Bamfordvirae</taxon>
        <taxon>Nucleocytoviricota</taxon>
        <taxon>Megaviricetes</taxon>
        <taxon>Pimascovirales</taxon>
        <taxon>Pimascovirales incertae sedis</taxon>
        <taxon>Iridoviridae</taxon>
        <taxon>Betairidovirinae</taxon>
        <taxon>Chloriridovirus</taxon>
        <taxon>Chloriridovirus simulium2</taxon>
    </lineage>
</organism>
<evidence type="ECO:0000313" key="2">
    <source>
        <dbReference type="Proteomes" id="UP000097612"/>
    </source>
</evidence>
<dbReference type="SUPFAM" id="SSF47090">
    <property type="entry name" value="PGBD-like"/>
    <property type="match status" value="1"/>
</dbReference>
<dbReference type="GeneID" id="18501425"/>
<keyword evidence="2" id="KW-1185">Reference proteome</keyword>
<dbReference type="InterPro" id="IPR036366">
    <property type="entry name" value="PGBDSf"/>
</dbReference>
<dbReference type="Proteomes" id="UP000097612">
    <property type="component" value="Segment"/>
</dbReference>
<sequence>MKSLTILAIYALCFTLCVVIAVPSQSDGVVPSQNGTITRENVIEYLVNYGYLSTINCTNYELRRSLRQLQREYNMVNRTGKITSEVENLVKDEIDKIMVTKYLKTFGYIQEEPVTPVKMTAAISLLQKNSGVLNITGSINPATVDFIKTHPHGYSEGLYP</sequence>
<accession>W8W221</accession>
<dbReference type="InterPro" id="IPR036365">
    <property type="entry name" value="PGBD-like_sf"/>
</dbReference>
<reference evidence="1 2" key="1">
    <citation type="journal article" date="2013" name="Arch. Virol.">
        <title>Complete genome sequence of invertebrate iridovirus IIV-25 isolated from a blackfly larva.</title>
        <authorList>
            <person name="Piegu B."/>
            <person name="Guizard S."/>
            <person name="Spears T."/>
            <person name="Cruaud C."/>
            <person name="Couloux A."/>
            <person name="Bideshi D.K."/>
            <person name="Federici B.A."/>
            <person name="Bigot Y."/>
        </authorList>
    </citation>
    <scope>NUCLEOTIDE SEQUENCE [LARGE SCALE GENOMIC DNA]</scope>
</reference>